<protein>
    <recommendedName>
        <fullName evidence="5">Odorant receptor</fullName>
    </recommendedName>
</protein>
<feature type="transmembrane region" description="Helical" evidence="2">
    <location>
        <begin position="238"/>
        <end position="261"/>
    </location>
</feature>
<feature type="transmembrane region" description="Helical" evidence="2">
    <location>
        <begin position="98"/>
        <end position="116"/>
    </location>
</feature>
<evidence type="ECO:0000313" key="3">
    <source>
        <dbReference type="EMBL" id="CAL8125501.1"/>
    </source>
</evidence>
<sequence>MQSQTVNVVKVQSSKQDSKSSHGWGRLKRIFPMSPVQSQKSRTRIICRHLKATVSTFKNQINVASFFNFVPFHCKNIQNETLVLSTANSKKQVFTCKFWKILTWLNGSIIIVRLIHTSKTEGLKLEDGTGLLHIMWATVYMFLCIVFYHVTSKAQEFCQVTNNIMRLAQAPRNKSAKVAVGKSLRVLTFFQFLGASFAPFFLPTLCWVTPCSPQFFGSMFLNCSEDGQKDITILQRTFIYIFEVILIYGPCQITGVTYISAVLLTEFLNRYAENLKREITKFRWKKFTVSKINRQGKRYREIQLLVGLYNACFKTNLLPNIHFTGSILIICALFGIIEFGQRLAIPAKSFLEIGKTYANILATIMVIGTTTLPFSLSMIFLIKPCASQLMLSIYLNCSEPEAIEWNERILTYAIESSLLFISFAASGVGLIVPIYMTEYLNKFLQIIMKRCKSSLKRFKNHRLRLLATFNCQAHLYRQIQLLTHRYNDCFQMYLLPNIQISCSTALICGLYGTIELQGEMPPTSFLAFPFISGMAVFYSGIVLEMSSYVLLRSQKIIGALNSSEACLKHCWLKRFIKSCPPIGIKTGPFHAVGRDRFAILLKYCLQRTIFLVVCGRKEKRQIK</sequence>
<accession>A0ABP1REM4</accession>
<dbReference type="Proteomes" id="UP001642540">
    <property type="component" value="Unassembled WGS sequence"/>
</dbReference>
<organism evidence="3 4">
    <name type="scientific">Orchesella dallaii</name>
    <dbReference type="NCBI Taxonomy" id="48710"/>
    <lineage>
        <taxon>Eukaryota</taxon>
        <taxon>Metazoa</taxon>
        <taxon>Ecdysozoa</taxon>
        <taxon>Arthropoda</taxon>
        <taxon>Hexapoda</taxon>
        <taxon>Collembola</taxon>
        <taxon>Entomobryomorpha</taxon>
        <taxon>Entomobryoidea</taxon>
        <taxon>Orchesellidae</taxon>
        <taxon>Orchesellinae</taxon>
        <taxon>Orchesella</taxon>
    </lineage>
</organism>
<feature type="compositionally biased region" description="Low complexity" evidence="1">
    <location>
        <begin position="1"/>
        <end position="15"/>
    </location>
</feature>
<evidence type="ECO:0000313" key="4">
    <source>
        <dbReference type="Proteomes" id="UP001642540"/>
    </source>
</evidence>
<comment type="caution">
    <text evidence="3">The sequence shown here is derived from an EMBL/GenBank/DDBJ whole genome shotgun (WGS) entry which is preliminary data.</text>
</comment>
<keyword evidence="2" id="KW-0812">Transmembrane</keyword>
<feature type="transmembrane region" description="Helical" evidence="2">
    <location>
        <begin position="526"/>
        <end position="551"/>
    </location>
</feature>
<evidence type="ECO:0000256" key="2">
    <source>
        <dbReference type="SAM" id="Phobius"/>
    </source>
</evidence>
<name>A0ABP1REM4_9HEXA</name>
<feature type="transmembrane region" description="Helical" evidence="2">
    <location>
        <begin position="418"/>
        <end position="440"/>
    </location>
</feature>
<reference evidence="3 4" key="1">
    <citation type="submission" date="2024-08" db="EMBL/GenBank/DDBJ databases">
        <authorList>
            <person name="Cucini C."/>
            <person name="Frati F."/>
        </authorList>
    </citation>
    <scope>NUCLEOTIDE SEQUENCE [LARGE SCALE GENOMIC DNA]</scope>
</reference>
<proteinExistence type="predicted"/>
<feature type="transmembrane region" description="Helical" evidence="2">
    <location>
        <begin position="128"/>
        <end position="150"/>
    </location>
</feature>
<feature type="transmembrane region" description="Helical" evidence="2">
    <location>
        <begin position="494"/>
        <end position="514"/>
    </location>
</feature>
<gene>
    <name evidence="3" type="ORF">ODALV1_LOCUS20993</name>
</gene>
<evidence type="ECO:0000256" key="1">
    <source>
        <dbReference type="SAM" id="MobiDB-lite"/>
    </source>
</evidence>
<feature type="region of interest" description="Disordered" evidence="1">
    <location>
        <begin position="1"/>
        <end position="23"/>
    </location>
</feature>
<keyword evidence="4" id="KW-1185">Reference proteome</keyword>
<feature type="transmembrane region" description="Helical" evidence="2">
    <location>
        <begin position="323"/>
        <end position="345"/>
    </location>
</feature>
<evidence type="ECO:0008006" key="5">
    <source>
        <dbReference type="Google" id="ProtNLM"/>
    </source>
</evidence>
<feature type="transmembrane region" description="Helical" evidence="2">
    <location>
        <begin position="357"/>
        <end position="382"/>
    </location>
</feature>
<dbReference type="EMBL" id="CAXLJM020000069">
    <property type="protein sequence ID" value="CAL8125501.1"/>
    <property type="molecule type" value="Genomic_DNA"/>
</dbReference>
<keyword evidence="2" id="KW-0472">Membrane</keyword>
<keyword evidence="2" id="KW-1133">Transmembrane helix</keyword>